<evidence type="ECO:0000313" key="4">
    <source>
        <dbReference type="Proteomes" id="UP000186601"/>
    </source>
</evidence>
<dbReference type="Proteomes" id="UP000186601">
    <property type="component" value="Unassembled WGS sequence"/>
</dbReference>
<organism evidence="3 4">
    <name type="scientific">Hermanssonia centrifuga</name>
    <dbReference type="NCBI Taxonomy" id="98765"/>
    <lineage>
        <taxon>Eukaryota</taxon>
        <taxon>Fungi</taxon>
        <taxon>Dikarya</taxon>
        <taxon>Basidiomycota</taxon>
        <taxon>Agaricomycotina</taxon>
        <taxon>Agaricomycetes</taxon>
        <taxon>Polyporales</taxon>
        <taxon>Meruliaceae</taxon>
        <taxon>Hermanssonia</taxon>
    </lineage>
</organism>
<name>A0A2R6QEP0_9APHY</name>
<sequence>MAALTAYEYIITFDQEIAAMWKRKWSLATWTFMANRYIMIIIAIWIVSPSTAQDAYVQQATVFTMDPGPDCETVLNVPANVEFE</sequence>
<evidence type="ECO:0000259" key="2">
    <source>
        <dbReference type="Pfam" id="PF20151"/>
    </source>
</evidence>
<dbReference type="InterPro" id="IPR045340">
    <property type="entry name" value="DUF6533"/>
</dbReference>
<protein>
    <recommendedName>
        <fullName evidence="2">DUF6533 domain-containing protein</fullName>
    </recommendedName>
</protein>
<evidence type="ECO:0000256" key="1">
    <source>
        <dbReference type="SAM" id="Phobius"/>
    </source>
</evidence>
<accession>A0A2R6QEP0</accession>
<dbReference type="Pfam" id="PF20151">
    <property type="entry name" value="DUF6533"/>
    <property type="match status" value="1"/>
</dbReference>
<dbReference type="OrthoDB" id="2745134at2759"/>
<feature type="transmembrane region" description="Helical" evidence="1">
    <location>
        <begin position="27"/>
        <end position="47"/>
    </location>
</feature>
<keyword evidence="1" id="KW-1133">Transmembrane helix</keyword>
<evidence type="ECO:0000313" key="3">
    <source>
        <dbReference type="EMBL" id="PSS06620.1"/>
    </source>
</evidence>
<reference evidence="3 4" key="1">
    <citation type="submission" date="2018-02" db="EMBL/GenBank/DDBJ databases">
        <title>Genome sequence of the basidiomycete white-rot fungus Phlebia centrifuga.</title>
        <authorList>
            <person name="Granchi Z."/>
            <person name="Peng M."/>
            <person name="de Vries R.P."/>
            <person name="Hilden K."/>
            <person name="Makela M.R."/>
            <person name="Grigoriev I."/>
            <person name="Riley R."/>
        </authorList>
    </citation>
    <scope>NUCLEOTIDE SEQUENCE [LARGE SCALE GENOMIC DNA]</scope>
    <source>
        <strain evidence="3 4">FBCC195</strain>
    </source>
</reference>
<feature type="domain" description="DUF6533" evidence="2">
    <location>
        <begin position="2"/>
        <end position="41"/>
    </location>
</feature>
<dbReference type="EMBL" id="MLYV02000358">
    <property type="protein sequence ID" value="PSS06620.1"/>
    <property type="molecule type" value="Genomic_DNA"/>
</dbReference>
<gene>
    <name evidence="3" type="ORF">PHLCEN_2v3576</name>
</gene>
<keyword evidence="1" id="KW-0472">Membrane</keyword>
<comment type="caution">
    <text evidence="3">The sequence shown here is derived from an EMBL/GenBank/DDBJ whole genome shotgun (WGS) entry which is preliminary data.</text>
</comment>
<dbReference type="AlphaFoldDB" id="A0A2R6QEP0"/>
<keyword evidence="1" id="KW-0812">Transmembrane</keyword>
<proteinExistence type="predicted"/>
<keyword evidence="4" id="KW-1185">Reference proteome</keyword>